<sequence>MLFIRPCSMVFLWLLIVIGVFCPVFTCASDGVMHDLLSDQRNYYSKDRLLRLGFAFSGGAILANTFFDEEIQSHYQDRMRSKKTDDFSKHARFFGERDYIIPISLALASLSLVEEDSLIGEFGSKTARSYFVGGIPVFAMQRITGAGRPEEHDHGSEWRPLDDSNGVSGHAFIGAVPFIVAARMNDNIFIRYALYAASLATPFSRVNDNAHFASQAVLGWYMAYEAVGAVHGRESNKSIAVAPVVDRDYYGLTVSVSWK</sequence>
<keyword evidence="2" id="KW-1185">Reference proteome</keyword>
<name>A0A5S5MCB9_9BACT</name>
<dbReference type="Proteomes" id="UP000321899">
    <property type="component" value="Unassembled WGS sequence"/>
</dbReference>
<evidence type="ECO:0000313" key="2">
    <source>
        <dbReference type="Proteomes" id="UP000321899"/>
    </source>
</evidence>
<dbReference type="InterPro" id="IPR036938">
    <property type="entry name" value="PAP2/HPO_sf"/>
</dbReference>
<dbReference type="SUPFAM" id="SSF48317">
    <property type="entry name" value="Acid phosphatase/Vanadium-dependent haloperoxidase"/>
    <property type="match status" value="1"/>
</dbReference>
<dbReference type="AlphaFoldDB" id="A0A5S5MCB9"/>
<reference evidence="1 2" key="1">
    <citation type="submission" date="2019-06" db="EMBL/GenBank/DDBJ databases">
        <title>Desulfobotulus mexicanus sp. nov., a novel sulfate-reducing bacterium isolated from the sediment of an alkaline crater lake in Mexico.</title>
        <authorList>
            <person name="Hirschler-Rea A."/>
        </authorList>
    </citation>
    <scope>NUCLEOTIDE SEQUENCE [LARGE SCALE GENOMIC DNA]</scope>
    <source>
        <strain evidence="1 2">PAR22N</strain>
    </source>
</reference>
<dbReference type="EMBL" id="VDMB01000032">
    <property type="protein sequence ID" value="TYT73378.1"/>
    <property type="molecule type" value="Genomic_DNA"/>
</dbReference>
<dbReference type="OrthoDB" id="271145at2"/>
<accession>A0A5S5MCB9</accession>
<evidence type="ECO:0000313" key="1">
    <source>
        <dbReference type="EMBL" id="TYT73378.1"/>
    </source>
</evidence>
<protein>
    <submittedName>
        <fullName evidence="1">Phosphatase PAP2 family protein</fullName>
    </submittedName>
</protein>
<comment type="caution">
    <text evidence="1">The sequence shown here is derived from an EMBL/GenBank/DDBJ whole genome shotgun (WGS) entry which is preliminary data.</text>
</comment>
<proteinExistence type="predicted"/>
<organism evidence="1 2">
    <name type="scientific">Desulfobotulus mexicanus</name>
    <dbReference type="NCBI Taxonomy" id="2586642"/>
    <lineage>
        <taxon>Bacteria</taxon>
        <taxon>Pseudomonadati</taxon>
        <taxon>Thermodesulfobacteriota</taxon>
        <taxon>Desulfobacteria</taxon>
        <taxon>Desulfobacterales</taxon>
        <taxon>Desulfobacteraceae</taxon>
        <taxon>Desulfobotulus</taxon>
    </lineage>
</organism>
<dbReference type="RefSeq" id="WP_139450738.1">
    <property type="nucleotide sequence ID" value="NZ_VDMB01000032.1"/>
</dbReference>
<dbReference type="CDD" id="cd01610">
    <property type="entry name" value="PAP2_like"/>
    <property type="match status" value="1"/>
</dbReference>
<gene>
    <name evidence="1" type="ORF">FIM25_15335</name>
</gene>